<feature type="compositionally biased region" description="Polar residues" evidence="1">
    <location>
        <begin position="21"/>
        <end position="31"/>
    </location>
</feature>
<name>A0A084WAG8_ANOSI</name>
<dbReference type="EMBL" id="KE525329">
    <property type="protein sequence ID" value="KFB47212.1"/>
    <property type="molecule type" value="Genomic_DNA"/>
</dbReference>
<reference evidence="2 4" key="1">
    <citation type="journal article" date="2014" name="BMC Genomics">
        <title>Genome sequence of Anopheles sinensis provides insight into genetics basis of mosquito competence for malaria parasites.</title>
        <authorList>
            <person name="Zhou D."/>
            <person name="Zhang D."/>
            <person name="Ding G."/>
            <person name="Shi L."/>
            <person name="Hou Q."/>
            <person name="Ye Y."/>
            <person name="Xu Y."/>
            <person name="Zhou H."/>
            <person name="Xiong C."/>
            <person name="Li S."/>
            <person name="Yu J."/>
            <person name="Hong S."/>
            <person name="Yu X."/>
            <person name="Zou P."/>
            <person name="Chen C."/>
            <person name="Chang X."/>
            <person name="Wang W."/>
            <person name="Lv Y."/>
            <person name="Sun Y."/>
            <person name="Ma L."/>
            <person name="Shen B."/>
            <person name="Zhu C."/>
        </authorList>
    </citation>
    <scope>NUCLEOTIDE SEQUENCE [LARGE SCALE GENOMIC DNA]</scope>
</reference>
<evidence type="ECO:0000313" key="3">
    <source>
        <dbReference type="EnsemblMetazoa" id="ASIC015236-PA"/>
    </source>
</evidence>
<evidence type="ECO:0000256" key="1">
    <source>
        <dbReference type="SAM" id="MobiDB-lite"/>
    </source>
</evidence>
<gene>
    <name evidence="2" type="ORF">ZHAS_00015236</name>
</gene>
<dbReference type="GO" id="GO:0016301">
    <property type="term" value="F:kinase activity"/>
    <property type="evidence" value="ECO:0007669"/>
    <property type="project" value="UniProtKB-KW"/>
</dbReference>
<dbReference type="EMBL" id="ATLV01022183">
    <property type="status" value="NOT_ANNOTATED_CDS"/>
    <property type="molecule type" value="Genomic_DNA"/>
</dbReference>
<dbReference type="VEuPathDB" id="VectorBase:ASIC015236"/>
<feature type="region of interest" description="Disordered" evidence="1">
    <location>
        <begin position="17"/>
        <end position="48"/>
    </location>
</feature>
<keyword evidence="4" id="KW-1185">Reference proteome</keyword>
<dbReference type="Proteomes" id="UP000030765">
    <property type="component" value="Unassembled WGS sequence"/>
</dbReference>
<dbReference type="EnsemblMetazoa" id="ASIC015236-RA">
    <property type="protein sequence ID" value="ASIC015236-PA"/>
    <property type="gene ID" value="ASIC015236"/>
</dbReference>
<sequence>MRNGNPREHISTCISFDSYHKTTPNGAQNKAQGLRRRKSQLPNPGQLRETNVEAQNLICAKLVGKIRYGNRLFDCVLIFPPPPRKTPKPNAIRKLQLSPIVSVGRRNSGQDMDEI</sequence>
<reference evidence="3" key="2">
    <citation type="submission" date="2020-05" db="UniProtKB">
        <authorList>
            <consortium name="EnsemblMetazoa"/>
        </authorList>
    </citation>
    <scope>IDENTIFICATION</scope>
</reference>
<proteinExistence type="predicted"/>
<protein>
    <submittedName>
        <fullName evidence="2 3">Ribokinase, putative</fullName>
    </submittedName>
</protein>
<evidence type="ECO:0000313" key="4">
    <source>
        <dbReference type="Proteomes" id="UP000030765"/>
    </source>
</evidence>
<dbReference type="AlphaFoldDB" id="A0A084WAG8"/>
<accession>A0A084WAG8</accession>
<keyword evidence="2" id="KW-0418">Kinase</keyword>
<organism evidence="2">
    <name type="scientific">Anopheles sinensis</name>
    <name type="common">Mosquito</name>
    <dbReference type="NCBI Taxonomy" id="74873"/>
    <lineage>
        <taxon>Eukaryota</taxon>
        <taxon>Metazoa</taxon>
        <taxon>Ecdysozoa</taxon>
        <taxon>Arthropoda</taxon>
        <taxon>Hexapoda</taxon>
        <taxon>Insecta</taxon>
        <taxon>Pterygota</taxon>
        <taxon>Neoptera</taxon>
        <taxon>Endopterygota</taxon>
        <taxon>Diptera</taxon>
        <taxon>Nematocera</taxon>
        <taxon>Culicoidea</taxon>
        <taxon>Culicidae</taxon>
        <taxon>Anophelinae</taxon>
        <taxon>Anopheles</taxon>
    </lineage>
</organism>
<evidence type="ECO:0000313" key="2">
    <source>
        <dbReference type="EMBL" id="KFB47212.1"/>
    </source>
</evidence>
<keyword evidence="2" id="KW-0808">Transferase</keyword>